<dbReference type="Gene3D" id="3.40.50.1820">
    <property type="entry name" value="alpha/beta hydrolase"/>
    <property type="match status" value="1"/>
</dbReference>
<comment type="similarity">
    <text evidence="1 3">Belongs to the type-B carboxylesterase/lipase family.</text>
</comment>
<organism evidence="5 6">
    <name type="scientific">Adhaeribacter pallidiroseus</name>
    <dbReference type="NCBI Taxonomy" id="2072847"/>
    <lineage>
        <taxon>Bacteria</taxon>
        <taxon>Pseudomonadati</taxon>
        <taxon>Bacteroidota</taxon>
        <taxon>Cytophagia</taxon>
        <taxon>Cytophagales</taxon>
        <taxon>Hymenobacteraceae</taxon>
        <taxon>Adhaeribacter</taxon>
    </lineage>
</organism>
<dbReference type="OrthoDB" id="9775851at2"/>
<dbReference type="PANTHER" id="PTHR11559">
    <property type="entry name" value="CARBOXYLESTERASE"/>
    <property type="match status" value="1"/>
</dbReference>
<dbReference type="SUPFAM" id="SSF53474">
    <property type="entry name" value="alpha/beta-Hydrolases"/>
    <property type="match status" value="1"/>
</dbReference>
<evidence type="ECO:0000256" key="2">
    <source>
        <dbReference type="ARBA" id="ARBA00022801"/>
    </source>
</evidence>
<evidence type="ECO:0000259" key="4">
    <source>
        <dbReference type="Pfam" id="PF00135"/>
    </source>
</evidence>
<evidence type="ECO:0000313" key="5">
    <source>
        <dbReference type="EMBL" id="RDC65015.1"/>
    </source>
</evidence>
<dbReference type="InterPro" id="IPR019826">
    <property type="entry name" value="Carboxylesterase_B_AS"/>
</dbReference>
<name>A0A369QMW3_9BACT</name>
<dbReference type="InterPro" id="IPR050309">
    <property type="entry name" value="Type-B_Carboxylest/Lipase"/>
</dbReference>
<dbReference type="Proteomes" id="UP000253919">
    <property type="component" value="Unassembled WGS sequence"/>
</dbReference>
<protein>
    <recommendedName>
        <fullName evidence="3">Carboxylic ester hydrolase</fullName>
        <ecNumber evidence="3">3.1.1.-</ecNumber>
    </recommendedName>
</protein>
<evidence type="ECO:0000313" key="6">
    <source>
        <dbReference type="Proteomes" id="UP000253919"/>
    </source>
</evidence>
<dbReference type="EMBL" id="QASA01000001">
    <property type="protein sequence ID" value="RDC65015.1"/>
    <property type="molecule type" value="Genomic_DNA"/>
</dbReference>
<dbReference type="EC" id="3.1.1.-" evidence="3"/>
<accession>A0A369QMW3</accession>
<proteinExistence type="inferred from homology"/>
<dbReference type="PROSITE" id="PS00122">
    <property type="entry name" value="CARBOXYLESTERASE_B_1"/>
    <property type="match status" value="1"/>
</dbReference>
<evidence type="ECO:0000256" key="1">
    <source>
        <dbReference type="ARBA" id="ARBA00005964"/>
    </source>
</evidence>
<dbReference type="InterPro" id="IPR029058">
    <property type="entry name" value="AB_hydrolase_fold"/>
</dbReference>
<dbReference type="Pfam" id="PF00135">
    <property type="entry name" value="COesterase"/>
    <property type="match status" value="1"/>
</dbReference>
<dbReference type="AlphaFoldDB" id="A0A369QMW3"/>
<sequence length="516" mass="56133">MIKVAKICLLFLVLAIGLFSFYSVPASLDVIKIQSGQISGTTSNDGQVAIYKGIPFAAPPVGNLRWKAPQPVKSWSGVRKCINFGPSPMQAAPAPFSMWSTEFLIPEEPISEDCLYLNVWTGVKTATEKKPVLVWIYGGGFNSGGSGVPIYDGEAMAHKGVVFVSINYRVGPFGFLAHPELTKESGKNASGNYGLMDQIAALQWVKQNIAAFGGDPNKVTIAGQSAGSMSVNYLVASPLAKNLFNKAIAQSGANFTRGSVTLQQAEADGIQIAQNLSATSLADLRKLPATTLLEKVKGVRPIVDGYVLPESVAHIFAAGKANPVALLTGWNEEEGLTIGPIKKATDFLKTVEEQYGPQASTFLKFYPATNDAEAEMSQLKLARDMIFGVQNYTWANVQSQANKQKIYVYRFTRKVPATGEYLKYGAFHTGEVPYAYNNLKFVDRPWTSADYELAKIMSDYWANFARTGNPNGPELPVWPAYQVSDKKIMILDLKPTAKTMPDAAALDFLYQQTASK</sequence>
<dbReference type="RefSeq" id="WP_115374088.1">
    <property type="nucleotide sequence ID" value="NZ_QASA01000001.1"/>
</dbReference>
<keyword evidence="6" id="KW-1185">Reference proteome</keyword>
<gene>
    <name evidence="5" type="ORF">AHMF7616_03638</name>
</gene>
<comment type="caution">
    <text evidence="5">The sequence shown here is derived from an EMBL/GenBank/DDBJ whole genome shotgun (WGS) entry which is preliminary data.</text>
</comment>
<dbReference type="GO" id="GO:0016787">
    <property type="term" value="F:hydrolase activity"/>
    <property type="evidence" value="ECO:0007669"/>
    <property type="project" value="UniProtKB-KW"/>
</dbReference>
<keyword evidence="2 3" id="KW-0378">Hydrolase</keyword>
<feature type="domain" description="Carboxylesterase type B" evidence="4">
    <location>
        <begin position="30"/>
        <end position="508"/>
    </location>
</feature>
<evidence type="ECO:0000256" key="3">
    <source>
        <dbReference type="RuleBase" id="RU361235"/>
    </source>
</evidence>
<reference evidence="5 6" key="1">
    <citation type="submission" date="2018-04" db="EMBL/GenBank/DDBJ databases">
        <title>Adhaeribacter sp. HMF7616 genome sequencing and assembly.</title>
        <authorList>
            <person name="Kang H."/>
            <person name="Kang J."/>
            <person name="Cha I."/>
            <person name="Kim H."/>
            <person name="Joh K."/>
        </authorList>
    </citation>
    <scope>NUCLEOTIDE SEQUENCE [LARGE SCALE GENOMIC DNA]</scope>
    <source>
        <strain evidence="5 6">HMF7616</strain>
    </source>
</reference>
<dbReference type="InterPro" id="IPR002018">
    <property type="entry name" value="CarbesteraseB"/>
</dbReference>